<evidence type="ECO:0000313" key="2">
    <source>
        <dbReference type="Proteomes" id="UP000762676"/>
    </source>
</evidence>
<dbReference type="EMBL" id="BMAT01002599">
    <property type="protein sequence ID" value="GFS09827.1"/>
    <property type="molecule type" value="Genomic_DNA"/>
</dbReference>
<dbReference type="Proteomes" id="UP000762676">
    <property type="component" value="Unassembled WGS sequence"/>
</dbReference>
<organism evidence="1 2">
    <name type="scientific">Elysia marginata</name>
    <dbReference type="NCBI Taxonomy" id="1093978"/>
    <lineage>
        <taxon>Eukaryota</taxon>
        <taxon>Metazoa</taxon>
        <taxon>Spiralia</taxon>
        <taxon>Lophotrochozoa</taxon>
        <taxon>Mollusca</taxon>
        <taxon>Gastropoda</taxon>
        <taxon>Heterobranchia</taxon>
        <taxon>Euthyneura</taxon>
        <taxon>Panpulmonata</taxon>
        <taxon>Sacoglossa</taxon>
        <taxon>Placobranchoidea</taxon>
        <taxon>Plakobranchidae</taxon>
        <taxon>Elysia</taxon>
    </lineage>
</organism>
<evidence type="ECO:0000313" key="1">
    <source>
        <dbReference type="EMBL" id="GFS09827.1"/>
    </source>
</evidence>
<dbReference type="AlphaFoldDB" id="A0AAV4III3"/>
<keyword evidence="2" id="KW-1185">Reference proteome</keyword>
<name>A0AAV4III3_9GAST</name>
<protein>
    <submittedName>
        <fullName evidence="1">Uncharacterized protein</fullName>
    </submittedName>
</protein>
<sequence length="114" mass="12809">MLDPVWTKLLRMSRQYPILSRSNSNQHIFATQPLDFEWTMANLCCSCGIAKPPLFPSRKEGEGGVVNCVDKREAWAIFISVVAARRELCGLFIRRRCALLSGANNDCAPECDMT</sequence>
<proteinExistence type="predicted"/>
<accession>A0AAV4III3</accession>
<reference evidence="1 2" key="1">
    <citation type="journal article" date="2021" name="Elife">
        <title>Chloroplast acquisition without the gene transfer in kleptoplastic sea slugs, Plakobranchus ocellatus.</title>
        <authorList>
            <person name="Maeda T."/>
            <person name="Takahashi S."/>
            <person name="Yoshida T."/>
            <person name="Shimamura S."/>
            <person name="Takaki Y."/>
            <person name="Nagai Y."/>
            <person name="Toyoda A."/>
            <person name="Suzuki Y."/>
            <person name="Arimoto A."/>
            <person name="Ishii H."/>
            <person name="Satoh N."/>
            <person name="Nishiyama T."/>
            <person name="Hasebe M."/>
            <person name="Maruyama T."/>
            <person name="Minagawa J."/>
            <person name="Obokata J."/>
            <person name="Shigenobu S."/>
        </authorList>
    </citation>
    <scope>NUCLEOTIDE SEQUENCE [LARGE SCALE GENOMIC DNA]</scope>
</reference>
<comment type="caution">
    <text evidence="1">The sequence shown here is derived from an EMBL/GenBank/DDBJ whole genome shotgun (WGS) entry which is preliminary data.</text>
</comment>
<gene>
    <name evidence="1" type="ORF">ElyMa_001308000</name>
</gene>